<keyword evidence="1" id="KW-0413">Isomerase</keyword>
<dbReference type="EMBL" id="LOED01000030">
    <property type="protein sequence ID" value="KXG75219.1"/>
    <property type="molecule type" value="Genomic_DNA"/>
</dbReference>
<dbReference type="Proteomes" id="UP000070427">
    <property type="component" value="Unassembled WGS sequence"/>
</dbReference>
<keyword evidence="2" id="KW-1185">Reference proteome</keyword>
<organism evidence="1 2">
    <name type="scientific">Fervidicola ferrireducens</name>
    <dbReference type="NCBI Taxonomy" id="520764"/>
    <lineage>
        <taxon>Bacteria</taxon>
        <taxon>Bacillati</taxon>
        <taxon>Bacillota</taxon>
        <taxon>Clostridia</taxon>
        <taxon>Thermosediminibacterales</taxon>
        <taxon>Thermosediminibacteraceae</taxon>
        <taxon>Fervidicola</taxon>
    </lineage>
</organism>
<dbReference type="Pfam" id="PF01177">
    <property type="entry name" value="Asp_Glu_race"/>
    <property type="match status" value="1"/>
</dbReference>
<dbReference type="PROSITE" id="PS00924">
    <property type="entry name" value="ASP_GLU_RACEMASE_2"/>
    <property type="match status" value="1"/>
</dbReference>
<dbReference type="AlphaFoldDB" id="A0A140L3U4"/>
<dbReference type="EC" id="5.1.1.3" evidence="1"/>
<dbReference type="OrthoDB" id="9801055at2"/>
<gene>
    <name evidence="1" type="primary">murI_2</name>
    <name evidence="1" type="ORF">AN618_19960</name>
</gene>
<evidence type="ECO:0000313" key="2">
    <source>
        <dbReference type="Proteomes" id="UP000070427"/>
    </source>
</evidence>
<protein>
    <submittedName>
        <fullName evidence="1">Glutamate racemase</fullName>
        <ecNumber evidence="1">5.1.1.3</ecNumber>
    </submittedName>
</protein>
<dbReference type="STRING" id="520764.AN618_19960"/>
<dbReference type="RefSeq" id="WP_066354518.1">
    <property type="nucleotide sequence ID" value="NZ_LOED01000030.1"/>
</dbReference>
<sequence length="222" mass="24956">MAHFSKTFGVIAGTPVDTKMGVEFLRKKGFDAVGIPTASSPEEQNMLQYQKADTLTQKVIDIIEEFHKKNIKSIMIYCNSLSAAIDFNLVENKYPSSNILTPLQSYRNLASKYSRLIVWAANAQSLKVIEQILYESNPSIRVIGVTLLPVVNAIENLMPPEDIFEKFDLANFLPRSFGAEGLVLGCTHFPYLKKILEEKLDVAVVDPMEEVLRDFVLHLNAF</sequence>
<proteinExistence type="predicted"/>
<dbReference type="InterPro" id="IPR015942">
    <property type="entry name" value="Asp/Glu/hydantoin_racemase"/>
</dbReference>
<dbReference type="Gene3D" id="3.40.50.1860">
    <property type="match status" value="1"/>
</dbReference>
<evidence type="ECO:0000313" key="1">
    <source>
        <dbReference type="EMBL" id="KXG75219.1"/>
    </source>
</evidence>
<dbReference type="InterPro" id="IPR001920">
    <property type="entry name" value="Asp/Glu_race"/>
</dbReference>
<comment type="caution">
    <text evidence="1">The sequence shown here is derived from an EMBL/GenBank/DDBJ whole genome shotgun (WGS) entry which is preliminary data.</text>
</comment>
<reference evidence="1 2" key="1">
    <citation type="submission" date="2015-12" db="EMBL/GenBank/DDBJ databases">
        <title>Draft genome sequnece of Fervidicola ferrireducens strain Y170.</title>
        <authorList>
            <person name="Patel B.K."/>
        </authorList>
    </citation>
    <scope>NUCLEOTIDE SEQUENCE [LARGE SCALE GENOMIC DNA]</scope>
    <source>
        <strain evidence="1 2">Y170</strain>
    </source>
</reference>
<dbReference type="GO" id="GO:0008881">
    <property type="term" value="F:glutamate racemase activity"/>
    <property type="evidence" value="ECO:0007669"/>
    <property type="project" value="UniProtKB-EC"/>
</dbReference>
<accession>A0A140L3U4</accession>
<name>A0A140L3U4_9FIRM</name>
<dbReference type="PATRIC" id="fig|520764.3.peg.2142"/>
<dbReference type="InterPro" id="IPR033134">
    <property type="entry name" value="Asp/Glu_racemase_AS_2"/>
</dbReference>
<dbReference type="SUPFAM" id="SSF53681">
    <property type="entry name" value="Aspartate/glutamate racemase"/>
    <property type="match status" value="1"/>
</dbReference>
<dbReference type="InParanoid" id="A0A140L3U4"/>